<reference evidence="11" key="1">
    <citation type="submission" date="2023-02" db="EMBL/GenBank/DDBJ databases">
        <title>Kitasatospora phosalacinea NBRC 14362.</title>
        <authorList>
            <person name="Ichikawa N."/>
            <person name="Sato H."/>
            <person name="Tonouchi N."/>
        </authorList>
    </citation>
    <scope>NUCLEOTIDE SEQUENCE</scope>
    <source>
        <strain evidence="11">NBRC 14362</strain>
    </source>
</reference>
<comment type="subcellular location">
    <subcellularLocation>
        <location evidence="1">Cell membrane</location>
        <topology evidence="1">Multi-pass membrane protein</topology>
    </subcellularLocation>
</comment>
<dbReference type="RefSeq" id="WP_158715278.1">
    <property type="nucleotide sequence ID" value="NZ_BSRX01000042.1"/>
</dbReference>
<evidence type="ECO:0000256" key="8">
    <source>
        <dbReference type="SAM" id="Phobius"/>
    </source>
</evidence>
<evidence type="ECO:0000313" key="11">
    <source>
        <dbReference type="EMBL" id="GLW57783.1"/>
    </source>
</evidence>
<dbReference type="InterPro" id="IPR027417">
    <property type="entry name" value="P-loop_NTPase"/>
</dbReference>
<accession>A0A9W6PMZ1</accession>
<dbReference type="SUPFAM" id="SSF52540">
    <property type="entry name" value="P-loop containing nucleoside triphosphate hydrolases"/>
    <property type="match status" value="1"/>
</dbReference>
<feature type="transmembrane region" description="Helical" evidence="8">
    <location>
        <begin position="62"/>
        <end position="79"/>
    </location>
</feature>
<dbReference type="GO" id="GO:0016887">
    <property type="term" value="F:ATP hydrolysis activity"/>
    <property type="evidence" value="ECO:0007669"/>
    <property type="project" value="InterPro"/>
</dbReference>
<dbReference type="Proteomes" id="UP001165143">
    <property type="component" value="Unassembled WGS sequence"/>
</dbReference>
<dbReference type="InterPro" id="IPR003593">
    <property type="entry name" value="AAA+_ATPase"/>
</dbReference>
<keyword evidence="3" id="KW-0547">Nucleotide-binding</keyword>
<dbReference type="Gene3D" id="3.40.50.300">
    <property type="entry name" value="P-loop containing nucleotide triphosphate hydrolases"/>
    <property type="match status" value="1"/>
</dbReference>
<dbReference type="EMBL" id="BSRX01000042">
    <property type="protein sequence ID" value="GLW57783.1"/>
    <property type="molecule type" value="Genomic_DNA"/>
</dbReference>
<feature type="transmembrane region" description="Helical" evidence="8">
    <location>
        <begin position="28"/>
        <end position="50"/>
    </location>
</feature>
<dbReference type="GO" id="GO:0034040">
    <property type="term" value="F:ATPase-coupled lipid transmembrane transporter activity"/>
    <property type="evidence" value="ECO:0007669"/>
    <property type="project" value="TreeGrafter"/>
</dbReference>
<dbReference type="CDD" id="cd03228">
    <property type="entry name" value="ABCC_MRP_Like"/>
    <property type="match status" value="1"/>
</dbReference>
<feature type="domain" description="ABC transmembrane type-1" evidence="10">
    <location>
        <begin position="118"/>
        <end position="286"/>
    </location>
</feature>
<gene>
    <name evidence="11" type="ORF">Kpho01_57940</name>
</gene>
<dbReference type="PANTHER" id="PTHR24221">
    <property type="entry name" value="ATP-BINDING CASSETTE SUB-FAMILY B"/>
    <property type="match status" value="1"/>
</dbReference>
<evidence type="ECO:0000259" key="10">
    <source>
        <dbReference type="PROSITE" id="PS50929"/>
    </source>
</evidence>
<evidence type="ECO:0000256" key="6">
    <source>
        <dbReference type="ARBA" id="ARBA00023136"/>
    </source>
</evidence>
<dbReference type="GO" id="GO:0140359">
    <property type="term" value="F:ABC-type transporter activity"/>
    <property type="evidence" value="ECO:0007669"/>
    <property type="project" value="InterPro"/>
</dbReference>
<proteinExistence type="predicted"/>
<dbReference type="GO" id="GO:0005524">
    <property type="term" value="F:ATP binding"/>
    <property type="evidence" value="ECO:0007669"/>
    <property type="project" value="UniProtKB-KW"/>
</dbReference>
<feature type="domain" description="ABC transporter" evidence="9">
    <location>
        <begin position="340"/>
        <end position="571"/>
    </location>
</feature>
<evidence type="ECO:0000256" key="4">
    <source>
        <dbReference type="ARBA" id="ARBA00022840"/>
    </source>
</evidence>
<dbReference type="GO" id="GO:0005886">
    <property type="term" value="C:plasma membrane"/>
    <property type="evidence" value="ECO:0007669"/>
    <property type="project" value="UniProtKB-SubCell"/>
</dbReference>
<keyword evidence="2 8" id="KW-0812">Transmembrane</keyword>
<dbReference type="OrthoDB" id="9806127at2"/>
<evidence type="ECO:0000256" key="1">
    <source>
        <dbReference type="ARBA" id="ARBA00004651"/>
    </source>
</evidence>
<dbReference type="Gene3D" id="1.20.1560.10">
    <property type="entry name" value="ABC transporter type 1, transmembrane domain"/>
    <property type="match status" value="1"/>
</dbReference>
<comment type="caution">
    <text evidence="11">The sequence shown here is derived from an EMBL/GenBank/DDBJ whole genome shotgun (WGS) entry which is preliminary data.</text>
</comment>
<dbReference type="AlphaFoldDB" id="A0A9W6PMZ1"/>
<feature type="transmembrane region" description="Helical" evidence="8">
    <location>
        <begin position="139"/>
        <end position="157"/>
    </location>
</feature>
<dbReference type="InterPro" id="IPR011527">
    <property type="entry name" value="ABC1_TM_dom"/>
</dbReference>
<sequence length="624" mass="63987">MGRHRRALGGRGLRELAAVVPGRAVWRLAGWSAVEALPALCSGLLVAAAADRGFLAGRPGAGFAWLGALGAVTALRALAARAVFPHLAEVVEPLRDALVARVVHGALSRPVPDGPAEIARLTEQVESARQLTATLLRSARGVGFGLLAALLGLGLLAPPVLPLVLVPLLLSGALFVRLLGPLVVRRRAVVLADERIAAEAGRAFAGLRDVAACGAQQRVSAHLSALVEAQGEALRAVGRAAAARSLTVAVGGRLPLLAVVCAAPWMVGRGWLTAGQVLGVATYLLQQLEPAVRALAGMLGSWLLDLAVVLDRLTTACPAPASPTPPVPSVPSVPSDDSSLSVEGLRYAHPGSAEPVLDGVRFELRPGAHLAVVGPSGTGKSTLAALLAGVLVPDAGRVLLGGRDAAALPTPERAARLALVPQEAYVFAGTVRENLCWPSGDRSDAELATAAHRVGSARLLARLGGPDGRIAAPAALSAGERQLLALTRTFLSPAPIVVLDEATCHLDAEAERRAEEAFAARPGTLVVIAHRISSATRADRILLLDAPGPLLATHADLQVLSSFYRACSGHLPPADGERQTTPPEARETTTSPSPGRAPSGTRGTAEPSRERAPSGARGTAGPSC</sequence>
<keyword evidence="5 8" id="KW-1133">Transmembrane helix</keyword>
<dbReference type="PROSITE" id="PS50929">
    <property type="entry name" value="ABC_TM1F"/>
    <property type="match status" value="1"/>
</dbReference>
<dbReference type="InterPro" id="IPR036640">
    <property type="entry name" value="ABC1_TM_sf"/>
</dbReference>
<evidence type="ECO:0000259" key="9">
    <source>
        <dbReference type="PROSITE" id="PS50893"/>
    </source>
</evidence>
<dbReference type="PANTHER" id="PTHR24221:SF654">
    <property type="entry name" value="ATP-BINDING CASSETTE SUB-FAMILY B MEMBER 6"/>
    <property type="match status" value="1"/>
</dbReference>
<evidence type="ECO:0000256" key="2">
    <source>
        <dbReference type="ARBA" id="ARBA00022692"/>
    </source>
</evidence>
<evidence type="ECO:0000256" key="3">
    <source>
        <dbReference type="ARBA" id="ARBA00022741"/>
    </source>
</evidence>
<protein>
    <submittedName>
        <fullName evidence="11">ABC transporter ATP-binding protein</fullName>
    </submittedName>
</protein>
<name>A0A9W6PMZ1_9ACTN</name>
<dbReference type="SUPFAM" id="SSF90123">
    <property type="entry name" value="ABC transporter transmembrane region"/>
    <property type="match status" value="1"/>
</dbReference>
<dbReference type="Pfam" id="PF00005">
    <property type="entry name" value="ABC_tran"/>
    <property type="match status" value="1"/>
</dbReference>
<dbReference type="PROSITE" id="PS50893">
    <property type="entry name" value="ABC_TRANSPORTER_2"/>
    <property type="match status" value="1"/>
</dbReference>
<keyword evidence="4 11" id="KW-0067">ATP-binding</keyword>
<organism evidence="11 12">
    <name type="scientific">Kitasatospora phosalacinea</name>
    <dbReference type="NCBI Taxonomy" id="2065"/>
    <lineage>
        <taxon>Bacteria</taxon>
        <taxon>Bacillati</taxon>
        <taxon>Actinomycetota</taxon>
        <taxon>Actinomycetes</taxon>
        <taxon>Kitasatosporales</taxon>
        <taxon>Streptomycetaceae</taxon>
        <taxon>Kitasatospora</taxon>
    </lineage>
</organism>
<dbReference type="SMART" id="SM00382">
    <property type="entry name" value="AAA"/>
    <property type="match status" value="1"/>
</dbReference>
<dbReference type="InterPro" id="IPR039421">
    <property type="entry name" value="Type_1_exporter"/>
</dbReference>
<dbReference type="InterPro" id="IPR003439">
    <property type="entry name" value="ABC_transporter-like_ATP-bd"/>
</dbReference>
<keyword evidence="6 8" id="KW-0472">Membrane</keyword>
<evidence type="ECO:0000256" key="5">
    <source>
        <dbReference type="ARBA" id="ARBA00022989"/>
    </source>
</evidence>
<evidence type="ECO:0000313" key="12">
    <source>
        <dbReference type="Proteomes" id="UP001165143"/>
    </source>
</evidence>
<evidence type="ECO:0000256" key="7">
    <source>
        <dbReference type="SAM" id="MobiDB-lite"/>
    </source>
</evidence>
<feature type="region of interest" description="Disordered" evidence="7">
    <location>
        <begin position="570"/>
        <end position="624"/>
    </location>
</feature>